<dbReference type="Gene3D" id="1.10.275.10">
    <property type="entry name" value="Fumarase/aspartase (N-terminal domain)"/>
    <property type="match status" value="1"/>
</dbReference>
<evidence type="ECO:0000313" key="3">
    <source>
        <dbReference type="Proteomes" id="UP000037326"/>
    </source>
</evidence>
<dbReference type="InterPro" id="IPR008948">
    <property type="entry name" value="L-Aspartase-like"/>
</dbReference>
<evidence type="ECO:0000256" key="1">
    <source>
        <dbReference type="ARBA" id="ARBA00023239"/>
    </source>
</evidence>
<name>A0A0K9F6X5_9BACI</name>
<dbReference type="InterPro" id="IPR024083">
    <property type="entry name" value="Fumarase/histidase_N"/>
</dbReference>
<dbReference type="OrthoDB" id="9806955at2"/>
<dbReference type="Pfam" id="PF00221">
    <property type="entry name" value="Lyase_aromatic"/>
    <property type="match status" value="1"/>
</dbReference>
<gene>
    <name evidence="2" type="ORF">ACZ11_16280</name>
</gene>
<keyword evidence="1 2" id="KW-0456">Lyase</keyword>
<dbReference type="NCBIfam" id="NF006871">
    <property type="entry name" value="PRK09367.1"/>
    <property type="match status" value="1"/>
</dbReference>
<dbReference type="Gene3D" id="1.20.200.10">
    <property type="entry name" value="Fumarase/aspartase (Central domain)"/>
    <property type="match status" value="1"/>
</dbReference>
<dbReference type="GeneID" id="96599787"/>
<dbReference type="Proteomes" id="UP000037326">
    <property type="component" value="Unassembled WGS sequence"/>
</dbReference>
<organism evidence="2 3">
    <name type="scientific">Lysinibacillus xylanilyticus</name>
    <dbReference type="NCBI Taxonomy" id="582475"/>
    <lineage>
        <taxon>Bacteria</taxon>
        <taxon>Bacillati</taxon>
        <taxon>Bacillota</taxon>
        <taxon>Bacilli</taxon>
        <taxon>Bacillales</taxon>
        <taxon>Bacillaceae</taxon>
        <taxon>Lysinibacillus</taxon>
    </lineage>
</organism>
<dbReference type="CDD" id="cd00332">
    <property type="entry name" value="PAL-HAL"/>
    <property type="match status" value="1"/>
</dbReference>
<dbReference type="SUPFAM" id="SSF48557">
    <property type="entry name" value="L-aspartase-like"/>
    <property type="match status" value="1"/>
</dbReference>
<proteinExistence type="predicted"/>
<accession>A0A0K9F6X5</accession>
<dbReference type="GO" id="GO:0016841">
    <property type="term" value="F:ammonia-lyase activity"/>
    <property type="evidence" value="ECO:0007669"/>
    <property type="project" value="UniProtKB-ARBA"/>
</dbReference>
<protein>
    <submittedName>
        <fullName evidence="2">Histidine ammonia-lyase</fullName>
    </submittedName>
</protein>
<comment type="caution">
    <text evidence="2">The sequence shown here is derived from an EMBL/GenBank/DDBJ whole genome shotgun (WGS) entry which is preliminary data.</text>
</comment>
<dbReference type="PATRIC" id="fig|582475.4.peg.4333"/>
<dbReference type="RefSeq" id="WP_049667583.1">
    <property type="nucleotide sequence ID" value="NZ_LFXJ01000008.1"/>
</dbReference>
<sequence length="519" mass="57025">MNTTISKIHPKEIQKVTLGAEVISINEIIAVARYDAEVLFSQNYLERVNLSRSVIEKFLDEERVIYGVTTGFGSNVTETISTEDAEILQKNIIRSHAVSVGDPLEKEVIRSIQFMILVNLGNGFSGVKLATLELLRSLLNHQIIPFAPGEGSVGYLAIEAHMALVLMGEGKAWYNGELIPGNEALEKAGLQPVSLGCKEGLSLTSGSTSVTALASLALYNSIQAVKTADIAGAMSLEALKGTIKAFDPRIHSVKRHEEQAITARNIVKILEHSEIAEKYQDYRVQDAHSMRCIPQAHGAVKKVLKDAELTISNEMNSTSDNPIIITEDQGDALMVGNFDGSFVGIYADTMAIAMANLAKVSERRLDRLVNYHVSELPSFLVAKPGLNNGYMIPQYTAAGLLNEIRVLVHPATVDNTPTSANQEDVVSFAYFAAKKAYQISKKLEYILALELMAAVQALDFHQPLQPSPVSQKVYDLIRSAVPTVEEDRYFYPDIQFITNIIHEGEILKTVELIIGKLDW</sequence>
<dbReference type="AlphaFoldDB" id="A0A0K9F6X5"/>
<dbReference type="EMBL" id="LFXJ01000008">
    <property type="protein sequence ID" value="KMY30255.1"/>
    <property type="molecule type" value="Genomic_DNA"/>
</dbReference>
<evidence type="ECO:0000313" key="2">
    <source>
        <dbReference type="EMBL" id="KMY30255.1"/>
    </source>
</evidence>
<reference evidence="3" key="1">
    <citation type="submission" date="2015-07" db="EMBL/GenBank/DDBJ databases">
        <authorList>
            <consortium name="Consortium for Microbial Forensics and Genomics (microFORGE)"/>
            <person name="Knight B.M."/>
            <person name="Roberts D.P."/>
            <person name="Lin D."/>
            <person name="Hari K."/>
            <person name="Fletcher J."/>
            <person name="Melcher U."/>
            <person name="Blagden T."/>
            <person name="Winegar R.A."/>
        </authorList>
    </citation>
    <scope>NUCLEOTIDE SEQUENCE [LARGE SCALE GENOMIC DNA]</scope>
    <source>
        <strain evidence="3">DSM 23493</strain>
    </source>
</reference>
<dbReference type="InterPro" id="IPR001106">
    <property type="entry name" value="Aromatic_Lyase"/>
</dbReference>
<dbReference type="PANTHER" id="PTHR10362">
    <property type="entry name" value="HISTIDINE AMMONIA-LYASE"/>
    <property type="match status" value="1"/>
</dbReference>